<dbReference type="AlphaFoldDB" id="A0A9J5WWJ6"/>
<proteinExistence type="predicted"/>
<keyword evidence="2" id="KW-1185">Reference proteome</keyword>
<gene>
    <name evidence="1" type="ORF">H5410_050272</name>
</gene>
<evidence type="ECO:0000313" key="1">
    <source>
        <dbReference type="EMBL" id="KAG5579645.1"/>
    </source>
</evidence>
<accession>A0A9J5WWJ6</accession>
<sequence length="71" mass="7919">PSCAPEIVENLWLLGRNSSCSTHTEQVEAGVEQVEGYEEGELKGYAENRLGDALPYDKSKGDSKHQLIDYY</sequence>
<reference evidence="1 2" key="1">
    <citation type="submission" date="2020-09" db="EMBL/GenBank/DDBJ databases">
        <title>De no assembly of potato wild relative species, Solanum commersonii.</title>
        <authorList>
            <person name="Cho K."/>
        </authorList>
    </citation>
    <scope>NUCLEOTIDE SEQUENCE [LARGE SCALE GENOMIC DNA]</scope>
    <source>
        <strain evidence="1">LZ3.2</strain>
        <tissue evidence="1">Leaf</tissue>
    </source>
</reference>
<feature type="non-terminal residue" evidence="1">
    <location>
        <position position="1"/>
    </location>
</feature>
<dbReference type="EMBL" id="JACXVP010000010">
    <property type="protein sequence ID" value="KAG5579645.1"/>
    <property type="molecule type" value="Genomic_DNA"/>
</dbReference>
<protein>
    <submittedName>
        <fullName evidence="1">Uncharacterized protein</fullName>
    </submittedName>
</protein>
<name>A0A9J5WWJ6_SOLCO</name>
<evidence type="ECO:0000313" key="2">
    <source>
        <dbReference type="Proteomes" id="UP000824120"/>
    </source>
</evidence>
<comment type="caution">
    <text evidence="1">The sequence shown here is derived from an EMBL/GenBank/DDBJ whole genome shotgun (WGS) entry which is preliminary data.</text>
</comment>
<organism evidence="1 2">
    <name type="scientific">Solanum commersonii</name>
    <name type="common">Commerson's wild potato</name>
    <name type="synonym">Commerson's nightshade</name>
    <dbReference type="NCBI Taxonomy" id="4109"/>
    <lineage>
        <taxon>Eukaryota</taxon>
        <taxon>Viridiplantae</taxon>
        <taxon>Streptophyta</taxon>
        <taxon>Embryophyta</taxon>
        <taxon>Tracheophyta</taxon>
        <taxon>Spermatophyta</taxon>
        <taxon>Magnoliopsida</taxon>
        <taxon>eudicotyledons</taxon>
        <taxon>Gunneridae</taxon>
        <taxon>Pentapetalae</taxon>
        <taxon>asterids</taxon>
        <taxon>lamiids</taxon>
        <taxon>Solanales</taxon>
        <taxon>Solanaceae</taxon>
        <taxon>Solanoideae</taxon>
        <taxon>Solaneae</taxon>
        <taxon>Solanum</taxon>
    </lineage>
</organism>
<dbReference type="Proteomes" id="UP000824120">
    <property type="component" value="Chromosome 10"/>
</dbReference>